<accession>A0AAV8FK19</accession>
<comment type="caution">
    <text evidence="22">The sequence shown here is derived from an EMBL/GenBank/DDBJ whole genome shotgun (WGS) entry which is preliminary data.</text>
</comment>
<dbReference type="GO" id="GO:0004602">
    <property type="term" value="F:glutathione peroxidase activity"/>
    <property type="evidence" value="ECO:0007669"/>
    <property type="project" value="TreeGrafter"/>
</dbReference>
<feature type="transmembrane region" description="Helical" evidence="21">
    <location>
        <begin position="12"/>
        <end position="30"/>
    </location>
</feature>
<dbReference type="GO" id="GO:0006629">
    <property type="term" value="P:lipid metabolic process"/>
    <property type="evidence" value="ECO:0007669"/>
    <property type="project" value="UniProtKB-KW"/>
</dbReference>
<comment type="pathway">
    <text evidence="13">Lipid metabolism; leukotriene C4 biosynthesis.</text>
</comment>
<evidence type="ECO:0000313" key="23">
    <source>
        <dbReference type="Proteomes" id="UP001140206"/>
    </source>
</evidence>
<comment type="catalytic activity">
    <reaction evidence="16">
        <text>leukotriene C4 = leukotriene A4 + glutathione</text>
        <dbReference type="Rhea" id="RHEA:17617"/>
        <dbReference type="ChEBI" id="CHEBI:57463"/>
        <dbReference type="ChEBI" id="CHEBI:57925"/>
        <dbReference type="ChEBI" id="CHEBI:57973"/>
        <dbReference type="EC" id="4.4.1.20"/>
    </reaction>
    <physiologicalReaction direction="right-to-left" evidence="16">
        <dbReference type="Rhea" id="RHEA:17619"/>
    </physiologicalReaction>
</comment>
<evidence type="ECO:0000256" key="4">
    <source>
        <dbReference type="ARBA" id="ARBA00022787"/>
    </source>
</evidence>
<evidence type="ECO:0000256" key="14">
    <source>
        <dbReference type="ARBA" id="ARBA00037916"/>
    </source>
</evidence>
<dbReference type="SUPFAM" id="SSF161084">
    <property type="entry name" value="MAPEG domain-like"/>
    <property type="match status" value="1"/>
</dbReference>
<keyword evidence="10" id="KW-0564">Palmitate</keyword>
<evidence type="ECO:0000256" key="6">
    <source>
        <dbReference type="ARBA" id="ARBA00023002"/>
    </source>
</evidence>
<evidence type="ECO:0000256" key="13">
    <source>
        <dbReference type="ARBA" id="ARBA00037884"/>
    </source>
</evidence>
<evidence type="ECO:0000256" key="17">
    <source>
        <dbReference type="ARBA" id="ARBA00051411"/>
    </source>
</evidence>
<evidence type="ECO:0000256" key="15">
    <source>
        <dbReference type="ARBA" id="ARBA00039056"/>
    </source>
</evidence>
<keyword evidence="12" id="KW-0449">Lipoprotein</keyword>
<evidence type="ECO:0000256" key="20">
    <source>
        <dbReference type="ARBA" id="ARBA00076908"/>
    </source>
</evidence>
<evidence type="ECO:0000256" key="1">
    <source>
        <dbReference type="ARBA" id="ARBA00004374"/>
    </source>
</evidence>
<keyword evidence="2" id="KW-0808">Transferase</keyword>
<evidence type="ECO:0000256" key="12">
    <source>
        <dbReference type="ARBA" id="ARBA00023288"/>
    </source>
</evidence>
<evidence type="ECO:0000256" key="18">
    <source>
        <dbReference type="ARBA" id="ARBA00069748"/>
    </source>
</evidence>
<keyword evidence="9 21" id="KW-0472">Membrane</keyword>
<name>A0AAV8FK19_9POAL</name>
<dbReference type="InterPro" id="IPR050997">
    <property type="entry name" value="MAPEG"/>
</dbReference>
<dbReference type="EMBL" id="JAMFTS010000002">
    <property type="protein sequence ID" value="KAJ4791358.1"/>
    <property type="molecule type" value="Genomic_DNA"/>
</dbReference>
<dbReference type="PANTHER" id="PTHR10250">
    <property type="entry name" value="MICROSOMAL GLUTATHIONE S-TRANSFERASE"/>
    <property type="match status" value="1"/>
</dbReference>
<evidence type="ECO:0000256" key="21">
    <source>
        <dbReference type="SAM" id="Phobius"/>
    </source>
</evidence>
<evidence type="ECO:0000256" key="16">
    <source>
        <dbReference type="ARBA" id="ARBA00049298"/>
    </source>
</evidence>
<protein>
    <recommendedName>
        <fullName evidence="18">Glutathione S-transferase 3, mitochondrial</fullName>
        <ecNumber evidence="15">4.4.1.20</ecNumber>
    </recommendedName>
    <alternativeName>
        <fullName evidence="19">Glutathione peroxidase MGST3</fullName>
    </alternativeName>
    <alternativeName>
        <fullName evidence="20">LTC4 synthase MGST3</fullName>
    </alternativeName>
</protein>
<reference evidence="22" key="1">
    <citation type="submission" date="2022-08" db="EMBL/GenBank/DDBJ databases">
        <authorList>
            <person name="Marques A."/>
        </authorList>
    </citation>
    <scope>NUCLEOTIDE SEQUENCE</scope>
    <source>
        <strain evidence="22">RhyPub2mFocal</strain>
        <tissue evidence="22">Leaves</tissue>
    </source>
</reference>
<evidence type="ECO:0000256" key="11">
    <source>
        <dbReference type="ARBA" id="ARBA00023239"/>
    </source>
</evidence>
<dbReference type="GO" id="GO:0006691">
    <property type="term" value="P:leukotriene metabolic process"/>
    <property type="evidence" value="ECO:0007669"/>
    <property type="project" value="UniProtKB-ARBA"/>
</dbReference>
<keyword evidence="3 21" id="KW-0812">Transmembrane</keyword>
<keyword evidence="23" id="KW-1185">Reference proteome</keyword>
<feature type="transmembrane region" description="Helical" evidence="21">
    <location>
        <begin position="159"/>
        <end position="179"/>
    </location>
</feature>
<comment type="subcellular location">
    <subcellularLocation>
        <location evidence="1">Mitochondrion outer membrane</location>
        <topology evidence="1">Multi-pass membrane protein</topology>
    </subcellularLocation>
</comment>
<evidence type="ECO:0000256" key="19">
    <source>
        <dbReference type="ARBA" id="ARBA00075145"/>
    </source>
</evidence>
<keyword evidence="8" id="KW-0496">Mitochondrion</keyword>
<sequence>MAITIEFLKEYGYVVLVLVSYAFLNMWMSLQVGNARKKYRVPYPNLYASEERNKDANLFNCVQRGHQNSLEFMPLFFALLLVSGLQYPLVVSGLGTLYIIGRFFYFKGYSSGIPDKRIKAGNIIIDELPFFIWTYDLYGLIWCYFSHQGNKLRRVQDRVLISSVYFLERIVVIYTFFFLQNFRWAEDFLCFYLLLALFLFSYVYLSLNILLTPGLSLFLFGQIMTEINRRKRYNKSL</sequence>
<organism evidence="22 23">
    <name type="scientific">Rhynchospora pubera</name>
    <dbReference type="NCBI Taxonomy" id="906938"/>
    <lineage>
        <taxon>Eukaryota</taxon>
        <taxon>Viridiplantae</taxon>
        <taxon>Streptophyta</taxon>
        <taxon>Embryophyta</taxon>
        <taxon>Tracheophyta</taxon>
        <taxon>Spermatophyta</taxon>
        <taxon>Magnoliopsida</taxon>
        <taxon>Liliopsida</taxon>
        <taxon>Poales</taxon>
        <taxon>Cyperaceae</taxon>
        <taxon>Cyperoideae</taxon>
        <taxon>Rhynchosporeae</taxon>
        <taxon>Rhynchospora</taxon>
    </lineage>
</organism>
<evidence type="ECO:0000256" key="9">
    <source>
        <dbReference type="ARBA" id="ARBA00023136"/>
    </source>
</evidence>
<keyword evidence="7" id="KW-0443">Lipid metabolism</keyword>
<dbReference type="GO" id="GO:0005741">
    <property type="term" value="C:mitochondrial outer membrane"/>
    <property type="evidence" value="ECO:0007669"/>
    <property type="project" value="UniProtKB-SubCell"/>
</dbReference>
<gene>
    <name evidence="22" type="ORF">LUZ62_042604</name>
</gene>
<dbReference type="GO" id="GO:0004464">
    <property type="term" value="F:leukotriene-C4 synthase activity"/>
    <property type="evidence" value="ECO:0007669"/>
    <property type="project" value="UniProtKB-EC"/>
</dbReference>
<dbReference type="Proteomes" id="UP001140206">
    <property type="component" value="Chromosome 2"/>
</dbReference>
<dbReference type="GO" id="GO:0005783">
    <property type="term" value="C:endoplasmic reticulum"/>
    <property type="evidence" value="ECO:0007669"/>
    <property type="project" value="TreeGrafter"/>
</dbReference>
<keyword evidence="11" id="KW-0456">Lyase</keyword>
<dbReference type="EC" id="4.4.1.20" evidence="15"/>
<keyword evidence="4" id="KW-1000">Mitochondrion outer membrane</keyword>
<evidence type="ECO:0000256" key="7">
    <source>
        <dbReference type="ARBA" id="ARBA00023098"/>
    </source>
</evidence>
<feature type="transmembrane region" description="Helical" evidence="21">
    <location>
        <begin position="191"/>
        <end position="220"/>
    </location>
</feature>
<dbReference type="InterPro" id="IPR023352">
    <property type="entry name" value="MAPEG-like_dom_sf"/>
</dbReference>
<dbReference type="PANTHER" id="PTHR10250:SF22">
    <property type="entry name" value="MICROSOMAL GLUTATHIONE S-TRANSFERASE"/>
    <property type="match status" value="1"/>
</dbReference>
<comment type="pathway">
    <text evidence="14">Lipid metabolism; arachidonate metabolism.</text>
</comment>
<dbReference type="InterPro" id="IPR001129">
    <property type="entry name" value="Membr-assoc_MAPEG"/>
</dbReference>
<evidence type="ECO:0000256" key="8">
    <source>
        <dbReference type="ARBA" id="ARBA00023128"/>
    </source>
</evidence>
<dbReference type="GO" id="GO:0005635">
    <property type="term" value="C:nuclear envelope"/>
    <property type="evidence" value="ECO:0007669"/>
    <property type="project" value="TreeGrafter"/>
</dbReference>
<dbReference type="Gene3D" id="1.20.120.550">
    <property type="entry name" value="Membrane associated eicosanoid/glutathione metabolism-like domain"/>
    <property type="match status" value="1"/>
</dbReference>
<keyword evidence="5 21" id="KW-1133">Transmembrane helix</keyword>
<evidence type="ECO:0000313" key="22">
    <source>
        <dbReference type="EMBL" id="KAJ4791358.1"/>
    </source>
</evidence>
<feature type="transmembrane region" description="Helical" evidence="21">
    <location>
        <begin position="75"/>
        <end position="100"/>
    </location>
</feature>
<evidence type="ECO:0000256" key="5">
    <source>
        <dbReference type="ARBA" id="ARBA00022989"/>
    </source>
</evidence>
<comment type="catalytic activity">
    <reaction evidence="17">
        <text>15-deoxy-Delta(12,14)-prostaglandin J2 + glutathione = 15-deoxy-Delta(12,14)-prostaglandin J2-S-(R)-glutathione</text>
        <dbReference type="Rhea" id="RHEA:75963"/>
        <dbReference type="ChEBI" id="CHEBI:57925"/>
        <dbReference type="ChEBI" id="CHEBI:85236"/>
        <dbReference type="ChEBI" id="CHEBI:194498"/>
    </reaction>
    <physiologicalReaction direction="left-to-right" evidence="17">
        <dbReference type="Rhea" id="RHEA:75964"/>
    </physiologicalReaction>
</comment>
<dbReference type="FunFam" id="1.20.120.550:FF:000004">
    <property type="entry name" value="Microsomal glutathione S-transferase 3"/>
    <property type="match status" value="1"/>
</dbReference>
<keyword evidence="6" id="KW-0560">Oxidoreductase</keyword>
<dbReference type="AlphaFoldDB" id="A0AAV8FK19"/>
<evidence type="ECO:0000256" key="3">
    <source>
        <dbReference type="ARBA" id="ARBA00022692"/>
    </source>
</evidence>
<dbReference type="GO" id="GO:0004364">
    <property type="term" value="F:glutathione transferase activity"/>
    <property type="evidence" value="ECO:0007669"/>
    <property type="project" value="TreeGrafter"/>
</dbReference>
<proteinExistence type="predicted"/>
<evidence type="ECO:0000256" key="2">
    <source>
        <dbReference type="ARBA" id="ARBA00022679"/>
    </source>
</evidence>
<dbReference type="Pfam" id="PF01124">
    <property type="entry name" value="MAPEG"/>
    <property type="match status" value="1"/>
</dbReference>
<evidence type="ECO:0000256" key="10">
    <source>
        <dbReference type="ARBA" id="ARBA00023139"/>
    </source>
</evidence>